<proteinExistence type="predicted"/>
<evidence type="ECO:0000256" key="2">
    <source>
        <dbReference type="ARBA" id="ARBA00004370"/>
    </source>
</evidence>
<dbReference type="AlphaFoldDB" id="A0A2N8KTQ9"/>
<evidence type="ECO:0000313" key="11">
    <source>
        <dbReference type="EMBL" id="PND36843.1"/>
    </source>
</evidence>
<dbReference type="OrthoDB" id="9121563at2"/>
<organism evidence="11 12">
    <name type="scientific">Kinneretia aquatilis</name>
    <dbReference type="NCBI Taxonomy" id="2070761"/>
    <lineage>
        <taxon>Bacteria</taxon>
        <taxon>Pseudomonadati</taxon>
        <taxon>Pseudomonadota</taxon>
        <taxon>Betaproteobacteria</taxon>
        <taxon>Burkholderiales</taxon>
        <taxon>Sphaerotilaceae</taxon>
        <taxon>Roseateles</taxon>
    </lineage>
</organism>
<gene>
    <name evidence="11" type="ORF">C1O66_04350</name>
</gene>
<dbReference type="SUPFAM" id="SSF47384">
    <property type="entry name" value="Homodimeric domain of signal transducing histidine kinase"/>
    <property type="match status" value="1"/>
</dbReference>
<dbReference type="PROSITE" id="PS50885">
    <property type="entry name" value="HAMP"/>
    <property type="match status" value="1"/>
</dbReference>
<dbReference type="InterPro" id="IPR003661">
    <property type="entry name" value="HisK_dim/P_dom"/>
</dbReference>
<evidence type="ECO:0000256" key="8">
    <source>
        <dbReference type="SAM" id="MobiDB-lite"/>
    </source>
</evidence>
<dbReference type="Gene3D" id="1.10.287.130">
    <property type="match status" value="1"/>
</dbReference>
<keyword evidence="12" id="KW-1185">Reference proteome</keyword>
<keyword evidence="9" id="KW-0812">Transmembrane</keyword>
<comment type="caution">
    <text evidence="11">The sequence shown here is derived from an EMBL/GenBank/DDBJ whole genome shotgun (WGS) entry which is preliminary data.</text>
</comment>
<evidence type="ECO:0000256" key="5">
    <source>
        <dbReference type="ARBA" id="ARBA00022679"/>
    </source>
</evidence>
<keyword evidence="5" id="KW-0808">Transferase</keyword>
<keyword evidence="6" id="KW-0418">Kinase</keyword>
<evidence type="ECO:0000313" key="12">
    <source>
        <dbReference type="Proteomes" id="UP000235916"/>
    </source>
</evidence>
<dbReference type="SUPFAM" id="SSF55874">
    <property type="entry name" value="ATPase domain of HSP90 chaperone/DNA topoisomerase II/histidine kinase"/>
    <property type="match status" value="1"/>
</dbReference>
<dbReference type="InterPro" id="IPR050428">
    <property type="entry name" value="TCS_sensor_his_kinase"/>
</dbReference>
<feature type="domain" description="HAMP" evidence="10">
    <location>
        <begin position="206"/>
        <end position="259"/>
    </location>
</feature>
<dbReference type="Proteomes" id="UP000235916">
    <property type="component" value="Unassembled WGS sequence"/>
</dbReference>
<dbReference type="PANTHER" id="PTHR45436">
    <property type="entry name" value="SENSOR HISTIDINE KINASE YKOH"/>
    <property type="match status" value="1"/>
</dbReference>
<protein>
    <recommendedName>
        <fullName evidence="3">histidine kinase</fullName>
        <ecNumber evidence="3">2.7.13.3</ecNumber>
    </recommendedName>
</protein>
<dbReference type="CDD" id="cd00082">
    <property type="entry name" value="HisKA"/>
    <property type="match status" value="1"/>
</dbReference>
<evidence type="ECO:0000256" key="9">
    <source>
        <dbReference type="SAM" id="Phobius"/>
    </source>
</evidence>
<dbReference type="PANTHER" id="PTHR45436:SF16">
    <property type="entry name" value="HISTIDINE KINASE"/>
    <property type="match status" value="1"/>
</dbReference>
<keyword evidence="9" id="KW-0472">Membrane</keyword>
<dbReference type="EC" id="2.7.13.3" evidence="3"/>
<dbReference type="Gene3D" id="6.10.340.10">
    <property type="match status" value="1"/>
</dbReference>
<comment type="catalytic activity">
    <reaction evidence="1">
        <text>ATP + protein L-histidine = ADP + protein N-phospho-L-histidine.</text>
        <dbReference type="EC" id="2.7.13.3"/>
    </reaction>
</comment>
<dbReference type="Gene3D" id="3.30.565.10">
    <property type="entry name" value="Histidine kinase-like ATPase, C-terminal domain"/>
    <property type="match status" value="1"/>
</dbReference>
<dbReference type="GO" id="GO:0000155">
    <property type="term" value="F:phosphorelay sensor kinase activity"/>
    <property type="evidence" value="ECO:0007669"/>
    <property type="project" value="InterPro"/>
</dbReference>
<feature type="transmembrane region" description="Helical" evidence="9">
    <location>
        <begin position="53"/>
        <end position="73"/>
    </location>
</feature>
<keyword evidence="4" id="KW-0597">Phosphoprotein</keyword>
<evidence type="ECO:0000256" key="4">
    <source>
        <dbReference type="ARBA" id="ARBA00022553"/>
    </source>
</evidence>
<reference evidence="11 12" key="1">
    <citation type="submission" date="2018-01" db="EMBL/GenBank/DDBJ databases">
        <title>Draft genome sequence of Paucibacter aquatile CR182 isolated from freshwater of the Nakdong River.</title>
        <authorList>
            <person name="Choi A."/>
            <person name="Chung E.J."/>
        </authorList>
    </citation>
    <scope>NUCLEOTIDE SEQUENCE [LARGE SCALE GENOMIC DNA]</scope>
    <source>
        <strain evidence="11 12">CR182</strain>
    </source>
</reference>
<comment type="subcellular location">
    <subcellularLocation>
        <location evidence="2">Membrane</location>
    </subcellularLocation>
</comment>
<evidence type="ECO:0000259" key="10">
    <source>
        <dbReference type="PROSITE" id="PS50885"/>
    </source>
</evidence>
<dbReference type="SMART" id="SM00388">
    <property type="entry name" value="HisKA"/>
    <property type="match status" value="1"/>
</dbReference>
<dbReference type="GO" id="GO:0005886">
    <property type="term" value="C:plasma membrane"/>
    <property type="evidence" value="ECO:0007669"/>
    <property type="project" value="TreeGrafter"/>
</dbReference>
<dbReference type="InterPro" id="IPR003660">
    <property type="entry name" value="HAMP_dom"/>
</dbReference>
<evidence type="ECO:0000256" key="7">
    <source>
        <dbReference type="ARBA" id="ARBA00023012"/>
    </source>
</evidence>
<dbReference type="InterPro" id="IPR036097">
    <property type="entry name" value="HisK_dim/P_sf"/>
</dbReference>
<evidence type="ECO:0000256" key="6">
    <source>
        <dbReference type="ARBA" id="ARBA00022777"/>
    </source>
</evidence>
<sequence>MSTGCASCCRPAASAPSAAKATGSMRALELALELARGRVADWWAASLRRRVQLAVLGLVAVLSMGMAVIAWAATELAADSFINQALERRAQDLRQHLSQGVPLAQLAAQDSRPAYHFYSSAQAGLPAVLQQLNEEGVHELSEIDAHVLVLEHPAPEGGRREQVFLLYRPELDSELAGYDRAIRVHLLLMLAGAALLGLFMAWRLGRWTAAPIEALTAQVQAQTQGLAPMRSPVLERPDEMGRLSHSFARAYQDLADYARRERDFTRFASHELRTPLSVIQGAAELMRLAPNRERMLAPLQRVQEAGARMQALIELFLLLAREQQGPAADHEPLLQGLRACLQELPAATTTAPHVQWPADGAEDWRELEQLCLPRALGRMALGNLLRNAWLHGDGRIRITMRGRRLQLSNGRSASAAIRHAGAPPEPGHGHGLDIVAAIAERLAWRLSTEVQAERYRVEIEFPGGAGPAADAEPCFPNHANPANPANPASPATVPPDTAGLTATAPERTL</sequence>
<evidence type="ECO:0000256" key="1">
    <source>
        <dbReference type="ARBA" id="ARBA00000085"/>
    </source>
</evidence>
<evidence type="ECO:0000256" key="3">
    <source>
        <dbReference type="ARBA" id="ARBA00012438"/>
    </source>
</evidence>
<keyword evidence="7" id="KW-0902">Two-component regulatory system</keyword>
<accession>A0A2N8KTQ9</accession>
<name>A0A2N8KTQ9_9BURK</name>
<dbReference type="EMBL" id="POSP01000003">
    <property type="protein sequence ID" value="PND36843.1"/>
    <property type="molecule type" value="Genomic_DNA"/>
</dbReference>
<dbReference type="InterPro" id="IPR036890">
    <property type="entry name" value="HATPase_C_sf"/>
</dbReference>
<feature type="compositionally biased region" description="Low complexity" evidence="8">
    <location>
        <begin position="468"/>
        <end position="495"/>
    </location>
</feature>
<feature type="region of interest" description="Disordered" evidence="8">
    <location>
        <begin position="468"/>
        <end position="509"/>
    </location>
</feature>
<keyword evidence="9" id="KW-1133">Transmembrane helix</keyword>
<dbReference type="Pfam" id="PF00512">
    <property type="entry name" value="HisKA"/>
    <property type="match status" value="1"/>
</dbReference>